<feature type="compositionally biased region" description="Pro residues" evidence="1">
    <location>
        <begin position="31"/>
        <end position="44"/>
    </location>
</feature>
<reference evidence="3 4" key="1">
    <citation type="submission" date="2024-02" db="EMBL/GenBank/DDBJ databases">
        <title>A novel Gemmatimonadota bacterium.</title>
        <authorList>
            <person name="Du Z.-J."/>
            <person name="Ye Y.-Q."/>
        </authorList>
    </citation>
    <scope>NUCLEOTIDE SEQUENCE [LARGE SCALE GENOMIC DNA]</scope>
    <source>
        <strain evidence="3 4">DH-20</strain>
    </source>
</reference>
<evidence type="ECO:0000313" key="3">
    <source>
        <dbReference type="EMBL" id="MEK9500713.1"/>
    </source>
</evidence>
<sequence>MNRSTLILGALVLAAVALIVVDAADEPLPPAATAPAATPPPVPEGHPAMDGEPVRAAPLDETGASLGLPPDEPAGEPVREGAGRGRVLEVLPSASFTILRLDREGEEIWLTGPAVSVEVGQEVMWDSASIVHDFPSETAGRTFETLRFADGLRVSEGG</sequence>
<gene>
    <name evidence="3" type="ORF">WI372_06980</name>
</gene>
<accession>A0ABU9E7K1</accession>
<keyword evidence="2" id="KW-0732">Signal</keyword>
<evidence type="ECO:0000313" key="4">
    <source>
        <dbReference type="Proteomes" id="UP001484239"/>
    </source>
</evidence>
<name>A0ABU9E7K1_9BACT</name>
<dbReference type="EMBL" id="JBBHLI010000003">
    <property type="protein sequence ID" value="MEK9500713.1"/>
    <property type="molecule type" value="Genomic_DNA"/>
</dbReference>
<comment type="caution">
    <text evidence="3">The sequence shown here is derived from an EMBL/GenBank/DDBJ whole genome shotgun (WGS) entry which is preliminary data.</text>
</comment>
<keyword evidence="4" id="KW-1185">Reference proteome</keyword>
<dbReference type="RefSeq" id="WP_405286563.1">
    <property type="nucleotide sequence ID" value="NZ_JBBHLI010000003.1"/>
</dbReference>
<evidence type="ECO:0000256" key="2">
    <source>
        <dbReference type="SAM" id="SignalP"/>
    </source>
</evidence>
<feature type="signal peptide" evidence="2">
    <location>
        <begin position="1"/>
        <end position="23"/>
    </location>
</feature>
<evidence type="ECO:0000256" key="1">
    <source>
        <dbReference type="SAM" id="MobiDB-lite"/>
    </source>
</evidence>
<proteinExistence type="predicted"/>
<feature type="chain" id="PRO_5045649093" evidence="2">
    <location>
        <begin position="24"/>
        <end position="158"/>
    </location>
</feature>
<dbReference type="Proteomes" id="UP001484239">
    <property type="component" value="Unassembled WGS sequence"/>
</dbReference>
<feature type="region of interest" description="Disordered" evidence="1">
    <location>
        <begin position="31"/>
        <end position="84"/>
    </location>
</feature>
<organism evidence="3 4">
    <name type="scientific">Gaopeijia maritima</name>
    <dbReference type="NCBI Taxonomy" id="3119007"/>
    <lineage>
        <taxon>Bacteria</taxon>
        <taxon>Pseudomonadati</taxon>
        <taxon>Gemmatimonadota</taxon>
        <taxon>Longimicrobiia</taxon>
        <taxon>Gaopeijiales</taxon>
        <taxon>Gaopeijiaceae</taxon>
        <taxon>Gaopeijia</taxon>
    </lineage>
</organism>
<protein>
    <submittedName>
        <fullName evidence="3">Uncharacterized protein</fullName>
    </submittedName>
</protein>